<dbReference type="InterPro" id="IPR002126">
    <property type="entry name" value="Cadherin-like_dom"/>
</dbReference>
<dbReference type="PROSITE" id="PS50268">
    <property type="entry name" value="CADHERIN_2"/>
    <property type="match status" value="1"/>
</dbReference>
<dbReference type="OrthoDB" id="9765957at2"/>
<keyword evidence="5" id="KW-0325">Glycoprotein</keyword>
<feature type="chain" id="PRO_5011568755" description="Cadherin domain-containing protein" evidence="6">
    <location>
        <begin position="18"/>
        <end position="454"/>
    </location>
</feature>
<evidence type="ECO:0000256" key="2">
    <source>
        <dbReference type="ARBA" id="ARBA00022512"/>
    </source>
</evidence>
<comment type="subcellular location">
    <subcellularLocation>
        <location evidence="1">Secreted</location>
        <location evidence="1">Cell wall</location>
    </subcellularLocation>
</comment>
<dbReference type="SUPFAM" id="SSF49313">
    <property type="entry name" value="Cadherin-like"/>
    <property type="match status" value="1"/>
</dbReference>
<organism evidence="8 9">
    <name type="scientific">Ulvibacter litoralis</name>
    <dbReference type="NCBI Taxonomy" id="227084"/>
    <lineage>
        <taxon>Bacteria</taxon>
        <taxon>Pseudomonadati</taxon>
        <taxon>Bacteroidota</taxon>
        <taxon>Flavobacteriia</taxon>
        <taxon>Flavobacteriales</taxon>
        <taxon>Flavobacteriaceae</taxon>
        <taxon>Ulvibacter</taxon>
    </lineage>
</organism>
<name>A0A1G7EKS9_9FLAO</name>
<feature type="domain" description="Cadherin" evidence="7">
    <location>
        <begin position="40"/>
        <end position="143"/>
    </location>
</feature>
<keyword evidence="9" id="KW-1185">Reference proteome</keyword>
<proteinExistence type="predicted"/>
<dbReference type="InterPro" id="IPR036941">
    <property type="entry name" value="Rcpt_L-dom_sf"/>
</dbReference>
<dbReference type="EMBL" id="FNBA01000002">
    <property type="protein sequence ID" value="SDE64035.1"/>
    <property type="molecule type" value="Genomic_DNA"/>
</dbReference>
<evidence type="ECO:0000256" key="1">
    <source>
        <dbReference type="ARBA" id="ARBA00004191"/>
    </source>
</evidence>
<dbReference type="RefSeq" id="WP_093141965.1">
    <property type="nucleotide sequence ID" value="NZ_BMWO01000002.1"/>
</dbReference>
<dbReference type="Proteomes" id="UP000199321">
    <property type="component" value="Unassembled WGS sequence"/>
</dbReference>
<dbReference type="InterPro" id="IPR051648">
    <property type="entry name" value="CWI-Assembly_Regulator"/>
</dbReference>
<dbReference type="GO" id="GO:0005509">
    <property type="term" value="F:calcium ion binding"/>
    <property type="evidence" value="ECO:0007669"/>
    <property type="project" value="InterPro"/>
</dbReference>
<dbReference type="GO" id="GO:0007156">
    <property type="term" value="P:homophilic cell adhesion via plasma membrane adhesion molecules"/>
    <property type="evidence" value="ECO:0007669"/>
    <property type="project" value="InterPro"/>
</dbReference>
<dbReference type="CDD" id="cd11304">
    <property type="entry name" value="Cadherin_repeat"/>
    <property type="match status" value="1"/>
</dbReference>
<dbReference type="InterPro" id="IPR015919">
    <property type="entry name" value="Cadherin-like_sf"/>
</dbReference>
<evidence type="ECO:0000313" key="9">
    <source>
        <dbReference type="Proteomes" id="UP000199321"/>
    </source>
</evidence>
<dbReference type="SUPFAM" id="SSF52058">
    <property type="entry name" value="L domain-like"/>
    <property type="match status" value="3"/>
</dbReference>
<dbReference type="GO" id="GO:0030313">
    <property type="term" value="C:cell envelope"/>
    <property type="evidence" value="ECO:0007669"/>
    <property type="project" value="UniProtKB-SubCell"/>
</dbReference>
<dbReference type="AlphaFoldDB" id="A0A1G7EKS9"/>
<dbReference type="STRING" id="227084.SAMN05421855_10215"/>
<gene>
    <name evidence="8" type="ORF">SAMN05421855_10215</name>
</gene>
<dbReference type="GO" id="GO:0016020">
    <property type="term" value="C:membrane"/>
    <property type="evidence" value="ECO:0007669"/>
    <property type="project" value="InterPro"/>
</dbReference>
<keyword evidence="4 6" id="KW-0732">Signal</keyword>
<reference evidence="8 9" key="1">
    <citation type="submission" date="2016-10" db="EMBL/GenBank/DDBJ databases">
        <authorList>
            <person name="de Groot N.N."/>
        </authorList>
    </citation>
    <scope>NUCLEOTIDE SEQUENCE [LARGE SCALE GENOMIC DNA]</scope>
    <source>
        <strain evidence="8 9">DSM 16195</strain>
    </source>
</reference>
<evidence type="ECO:0000256" key="3">
    <source>
        <dbReference type="ARBA" id="ARBA00022525"/>
    </source>
</evidence>
<feature type="signal peptide" evidence="6">
    <location>
        <begin position="1"/>
        <end position="17"/>
    </location>
</feature>
<dbReference type="PANTHER" id="PTHR31018">
    <property type="entry name" value="SPORULATION-SPECIFIC PROTEIN-RELATED"/>
    <property type="match status" value="1"/>
</dbReference>
<accession>A0A1G7EKS9</accession>
<dbReference type="Gene3D" id="3.80.20.20">
    <property type="entry name" value="Receptor L-domain"/>
    <property type="match status" value="2"/>
</dbReference>
<dbReference type="PANTHER" id="PTHR31018:SF3">
    <property type="entry name" value="RECEPTOR PROTEIN-TYROSINE KINASE"/>
    <property type="match status" value="1"/>
</dbReference>
<dbReference type="PROSITE" id="PS51257">
    <property type="entry name" value="PROKAR_LIPOPROTEIN"/>
    <property type="match status" value="1"/>
</dbReference>
<evidence type="ECO:0000259" key="7">
    <source>
        <dbReference type="PROSITE" id="PS50268"/>
    </source>
</evidence>
<evidence type="ECO:0000313" key="8">
    <source>
        <dbReference type="EMBL" id="SDE64035.1"/>
    </source>
</evidence>
<keyword evidence="2" id="KW-0134">Cell wall</keyword>
<evidence type="ECO:0000256" key="6">
    <source>
        <dbReference type="SAM" id="SignalP"/>
    </source>
</evidence>
<keyword evidence="3" id="KW-0964">Secreted</keyword>
<evidence type="ECO:0000256" key="5">
    <source>
        <dbReference type="ARBA" id="ARBA00023180"/>
    </source>
</evidence>
<protein>
    <recommendedName>
        <fullName evidence="7">Cadherin domain-containing protein</fullName>
    </recommendedName>
</protein>
<sequence>MKLFNSTYLLKFTLLFASFAILSCSKDSEDTPEASDITVTTSNFSVTIDENPSEGQVIGTVAGTTNQGTVTFSITEQTPSGAFTIDAASGELKVANEALFDFETNPTISGTVNVANGAISENALVTISISDISEENIYQGDVILRTQTEVDEFGTHNYTGITGYLLIGHDSGTTYSNITNLSPLQALTFVGNYVTISYNGELQTLSGLENLSEIGGTLAIVVNPALLTLENLGEITEINDSLMLHLNPLLTNLQGLESITTIASYLSIQVTPLVDLNGLQNITSVGTLQISGNENIENITALSGVVSIQDEIIIDNNPNLTSLTPLENVEGNIRRIYINYNNSLFSLNGLENISCYGQLDIFSNNSLTDLSGLEKITNINTHVRIENNENLISLHGLENLVEVSVQVSIWDNSNLTNYCALENLCISGSVGYFGAHNNAYNPTKQDIIDGNCSI</sequence>
<dbReference type="Gene3D" id="2.60.40.60">
    <property type="entry name" value="Cadherins"/>
    <property type="match status" value="1"/>
</dbReference>
<evidence type="ECO:0000256" key="4">
    <source>
        <dbReference type="ARBA" id="ARBA00022729"/>
    </source>
</evidence>